<dbReference type="InterPro" id="IPR015867">
    <property type="entry name" value="N-reg_PII/ATP_PRibTrfase_C"/>
</dbReference>
<evidence type="ECO:0000256" key="1">
    <source>
        <dbReference type="ARBA" id="ARBA00010169"/>
    </source>
</evidence>
<proteinExistence type="inferred from homology"/>
<name>A0A132A1E8_SARSC</name>
<dbReference type="InterPro" id="IPR011322">
    <property type="entry name" value="N-reg_PII-like_a/b"/>
</dbReference>
<organism evidence="2 3">
    <name type="scientific">Sarcoptes scabiei</name>
    <name type="common">Itch mite</name>
    <name type="synonym">Acarus scabiei</name>
    <dbReference type="NCBI Taxonomy" id="52283"/>
    <lineage>
        <taxon>Eukaryota</taxon>
        <taxon>Metazoa</taxon>
        <taxon>Ecdysozoa</taxon>
        <taxon>Arthropoda</taxon>
        <taxon>Chelicerata</taxon>
        <taxon>Arachnida</taxon>
        <taxon>Acari</taxon>
        <taxon>Acariformes</taxon>
        <taxon>Sarcoptiformes</taxon>
        <taxon>Astigmata</taxon>
        <taxon>Psoroptidia</taxon>
        <taxon>Sarcoptoidea</taxon>
        <taxon>Sarcoptidae</taxon>
        <taxon>Sarcoptinae</taxon>
        <taxon>Sarcoptes</taxon>
    </lineage>
</organism>
<accession>A0A132A1E8</accession>
<dbReference type="PANTHER" id="PTHR23419">
    <property type="entry name" value="DIVALENT CATION TOLERANCE CUTA-RELATED"/>
    <property type="match status" value="1"/>
</dbReference>
<dbReference type="VEuPathDB" id="VectorBase:SSCA006022"/>
<protein>
    <submittedName>
        <fullName evidence="2">Protein CutA-like protein</fullName>
    </submittedName>
</protein>
<dbReference type="Pfam" id="PF03091">
    <property type="entry name" value="CutA1"/>
    <property type="match status" value="1"/>
</dbReference>
<evidence type="ECO:0000313" key="2">
    <source>
        <dbReference type="EMBL" id="KPM04868.1"/>
    </source>
</evidence>
<sequence length="124" mass="14123">MSMDSLSLDYRIGYVTVSDTNAAKDLARKIVKTKLAACVNIVPTVTSIYVWQNELEESDEALIIIKTHRDRIDQLIEFIKANHSYTVPEIIFTTIQNGNPDYLKWISDSVKTISNDDNDDQNKN</sequence>
<dbReference type="Proteomes" id="UP000616769">
    <property type="component" value="Unassembled WGS sequence"/>
</dbReference>
<dbReference type="OrthoDB" id="2017693at2759"/>
<reference evidence="2 3" key="1">
    <citation type="journal article" date="2015" name="Parasit. Vectors">
        <title>Draft genome of the scabies mite.</title>
        <authorList>
            <person name="Rider S.D.Jr."/>
            <person name="Morgan M.S."/>
            <person name="Arlian L.G."/>
        </authorList>
    </citation>
    <scope>NUCLEOTIDE SEQUENCE [LARGE SCALE GENOMIC DNA]</scope>
    <source>
        <strain evidence="2">Arlian Lab</strain>
    </source>
</reference>
<comment type="similarity">
    <text evidence="1">Belongs to the CutA family.</text>
</comment>
<dbReference type="InterPro" id="IPR004323">
    <property type="entry name" value="Ion_tolerance_CutA"/>
</dbReference>
<dbReference type="Gene3D" id="3.30.70.120">
    <property type="match status" value="1"/>
</dbReference>
<dbReference type="EMBL" id="JXLN01010002">
    <property type="protein sequence ID" value="KPM04868.1"/>
    <property type="molecule type" value="Genomic_DNA"/>
</dbReference>
<evidence type="ECO:0000313" key="3">
    <source>
        <dbReference type="Proteomes" id="UP000616769"/>
    </source>
</evidence>
<dbReference type="AlphaFoldDB" id="A0A132A1E8"/>
<dbReference type="SUPFAM" id="SSF54913">
    <property type="entry name" value="GlnB-like"/>
    <property type="match status" value="1"/>
</dbReference>
<dbReference type="GO" id="GO:0005507">
    <property type="term" value="F:copper ion binding"/>
    <property type="evidence" value="ECO:0007669"/>
    <property type="project" value="TreeGrafter"/>
</dbReference>
<comment type="caution">
    <text evidence="2">The sequence shown here is derived from an EMBL/GenBank/DDBJ whole genome shotgun (WGS) entry which is preliminary data.</text>
</comment>
<dbReference type="GO" id="GO:0010038">
    <property type="term" value="P:response to metal ion"/>
    <property type="evidence" value="ECO:0007669"/>
    <property type="project" value="InterPro"/>
</dbReference>
<gene>
    <name evidence="2" type="ORF">QR98_0033220</name>
</gene>
<dbReference type="PANTHER" id="PTHR23419:SF8">
    <property type="entry name" value="FI09726P"/>
    <property type="match status" value="1"/>
</dbReference>